<evidence type="ECO:0000313" key="2">
    <source>
        <dbReference type="WBParaSite" id="ES5_v2.g13528.t1"/>
    </source>
</evidence>
<evidence type="ECO:0000313" key="1">
    <source>
        <dbReference type="Proteomes" id="UP000887579"/>
    </source>
</evidence>
<name>A0AC34F8R6_9BILA</name>
<sequence>MGKSRKKSWKKIPRTVDEDLPELHDQQALEKLPDDQIFEIDDEAKPVEKLTPKQKRLQIHRERLSKLDDKDHKKPIRLIQKREKIQLPSKLERTKNPRAPKIAPSGVKPNLLKDPWAEEDDVVMDNDEFVGAGKMHDLIVRKAIKFNEPKTRKYIPSALPAVKVAAPGASYNPEMNDYLEYANKLANEEVVREKAEKKLDRQVGKGMKYITAEEQKAELEQGFYEEEESSEDEDVKDDVKPELFGIKKQPKAKSDKLKKRQLRRKIAELERKSLKESSKREREQIANLKKIYKEIDHKIVESKEKAAERKVNKIVNNLTKRKQLGRGEFKEYEEPVALPSEIKGSLRLAKTEGNLMNEHVKSLQARNILHIAGDKDPKKLPKRLKRKFVDKWDVKKVTADSTRH</sequence>
<organism evidence="1 2">
    <name type="scientific">Panagrolaimus sp. ES5</name>
    <dbReference type="NCBI Taxonomy" id="591445"/>
    <lineage>
        <taxon>Eukaryota</taxon>
        <taxon>Metazoa</taxon>
        <taxon>Ecdysozoa</taxon>
        <taxon>Nematoda</taxon>
        <taxon>Chromadorea</taxon>
        <taxon>Rhabditida</taxon>
        <taxon>Tylenchina</taxon>
        <taxon>Panagrolaimomorpha</taxon>
        <taxon>Panagrolaimoidea</taxon>
        <taxon>Panagrolaimidae</taxon>
        <taxon>Panagrolaimus</taxon>
    </lineage>
</organism>
<reference evidence="2" key="1">
    <citation type="submission" date="2022-11" db="UniProtKB">
        <authorList>
            <consortium name="WormBaseParasite"/>
        </authorList>
    </citation>
    <scope>IDENTIFICATION</scope>
</reference>
<protein>
    <submittedName>
        <fullName evidence="2">Ribosome biogenesis protein NOP53</fullName>
    </submittedName>
</protein>
<accession>A0AC34F8R6</accession>
<dbReference type="Proteomes" id="UP000887579">
    <property type="component" value="Unplaced"/>
</dbReference>
<proteinExistence type="predicted"/>
<dbReference type="WBParaSite" id="ES5_v2.g13528.t1">
    <property type="protein sequence ID" value="ES5_v2.g13528.t1"/>
    <property type="gene ID" value="ES5_v2.g13528"/>
</dbReference>